<dbReference type="RefSeq" id="WP_091413416.1">
    <property type="nucleotide sequence ID" value="NZ_LT629749.1"/>
</dbReference>
<dbReference type="InterPro" id="IPR051406">
    <property type="entry name" value="PLD_domain"/>
</dbReference>
<dbReference type="Pfam" id="PF13091">
    <property type="entry name" value="PLDc_2"/>
    <property type="match status" value="2"/>
</dbReference>
<evidence type="ECO:0000256" key="7">
    <source>
        <dbReference type="SAM" id="SignalP"/>
    </source>
</evidence>
<evidence type="ECO:0000256" key="2">
    <source>
        <dbReference type="ARBA" id="ARBA00008664"/>
    </source>
</evidence>
<feature type="domain" description="Phospholipase D-like" evidence="8">
    <location>
        <begin position="283"/>
        <end position="396"/>
    </location>
</feature>
<dbReference type="PANTHER" id="PTHR43856">
    <property type="entry name" value="CARDIOLIPIN HYDROLASE"/>
    <property type="match status" value="1"/>
</dbReference>
<proteinExistence type="inferred from homology"/>
<evidence type="ECO:0000313" key="9">
    <source>
        <dbReference type="EMBL" id="SDS93704.1"/>
    </source>
</evidence>
<name>A0A1H1W9C6_9ACTN</name>
<dbReference type="Gene3D" id="3.30.870.10">
    <property type="entry name" value="Endonuclease Chain A"/>
    <property type="match status" value="2"/>
</dbReference>
<keyword evidence="4" id="KW-0378">Hydrolase</keyword>
<dbReference type="GO" id="GO:0016042">
    <property type="term" value="P:lipid catabolic process"/>
    <property type="evidence" value="ECO:0007669"/>
    <property type="project" value="UniProtKB-KW"/>
</dbReference>
<feature type="chain" id="PRO_5009264241" description="phospholipase D" evidence="7">
    <location>
        <begin position="29"/>
        <end position="423"/>
    </location>
</feature>
<keyword evidence="6" id="KW-0443">Lipid metabolism</keyword>
<dbReference type="Proteomes" id="UP000199092">
    <property type="component" value="Chromosome I"/>
</dbReference>
<keyword evidence="5" id="KW-0442">Lipid degradation</keyword>
<organism evidence="9 10">
    <name type="scientific">Friedmanniella luteola</name>
    <dbReference type="NCBI Taxonomy" id="546871"/>
    <lineage>
        <taxon>Bacteria</taxon>
        <taxon>Bacillati</taxon>
        <taxon>Actinomycetota</taxon>
        <taxon>Actinomycetes</taxon>
        <taxon>Propionibacteriales</taxon>
        <taxon>Nocardioidaceae</taxon>
        <taxon>Friedmanniella</taxon>
    </lineage>
</organism>
<dbReference type="EMBL" id="LT629749">
    <property type="protein sequence ID" value="SDS93704.1"/>
    <property type="molecule type" value="Genomic_DNA"/>
</dbReference>
<evidence type="ECO:0000259" key="8">
    <source>
        <dbReference type="Pfam" id="PF13091"/>
    </source>
</evidence>
<evidence type="ECO:0000256" key="6">
    <source>
        <dbReference type="ARBA" id="ARBA00023098"/>
    </source>
</evidence>
<protein>
    <recommendedName>
        <fullName evidence="3">phospholipase D</fullName>
        <ecNumber evidence="3">3.1.4.4</ecNumber>
    </recommendedName>
</protein>
<evidence type="ECO:0000256" key="4">
    <source>
        <dbReference type="ARBA" id="ARBA00022801"/>
    </source>
</evidence>
<evidence type="ECO:0000313" key="10">
    <source>
        <dbReference type="Proteomes" id="UP000199092"/>
    </source>
</evidence>
<dbReference type="STRING" id="546871.SAMN04488543_2679"/>
<keyword evidence="10" id="KW-1185">Reference proteome</keyword>
<comment type="catalytic activity">
    <reaction evidence="1">
        <text>a 1,2-diacyl-sn-glycero-3-phosphocholine + H2O = a 1,2-diacyl-sn-glycero-3-phosphate + choline + H(+)</text>
        <dbReference type="Rhea" id="RHEA:14445"/>
        <dbReference type="ChEBI" id="CHEBI:15354"/>
        <dbReference type="ChEBI" id="CHEBI:15377"/>
        <dbReference type="ChEBI" id="CHEBI:15378"/>
        <dbReference type="ChEBI" id="CHEBI:57643"/>
        <dbReference type="ChEBI" id="CHEBI:58608"/>
        <dbReference type="EC" id="3.1.4.4"/>
    </reaction>
</comment>
<reference evidence="9 10" key="1">
    <citation type="submission" date="2016-10" db="EMBL/GenBank/DDBJ databases">
        <authorList>
            <person name="de Groot N.N."/>
        </authorList>
    </citation>
    <scope>NUCLEOTIDE SEQUENCE [LARGE SCALE GENOMIC DNA]</scope>
    <source>
        <strain evidence="9 10">DSM 21741</strain>
    </source>
</reference>
<sequence>MRLPRPRTSWLVLACAVGLVLPTTTSTAAPPPAAPAAEAAPASVTTRLGGQQVRAHFTNPAAHGGRDRTIHDEVVRLIDGAPAGSTVRGTIYSLSVQPVARALVAAEQRGVTVLVLADGDNATSTSPAVDILEQLHSVRFCSYAPAAYGSTRRSGGACVSTSDDGDLHVKMFTFSETTDPDGLPRTDVSWFGSANLTYATGSDQFNNAVTVYGDADLASGLNHYFTDLWDRRHRPGDDYYDARSGRGYQEASSASVYASPEGAGQTDTIVARLDDVTPDPSCQIRIGMSFVTSGRPALLRFVTAARAKGCRVWLLVGSSGGAIRMPREVYKSLTSAGVSIRRVVGVHDKFFAVQGKFGGRHQYRVYTGSQNWSSGALRSNDEIFVKLAPETATAHPLYDAYVQHFGDAWATGRPCTASTFPCR</sequence>
<dbReference type="GO" id="GO:0016891">
    <property type="term" value="F:RNA endonuclease activity producing 5'-phosphomonoesters, hydrolytic mechanism"/>
    <property type="evidence" value="ECO:0007669"/>
    <property type="project" value="TreeGrafter"/>
</dbReference>
<dbReference type="GO" id="GO:0004630">
    <property type="term" value="F:phospholipase D activity"/>
    <property type="evidence" value="ECO:0007669"/>
    <property type="project" value="UniProtKB-EC"/>
</dbReference>
<feature type="signal peptide" evidence="7">
    <location>
        <begin position="1"/>
        <end position="28"/>
    </location>
</feature>
<feature type="domain" description="Phospholipase D-like" evidence="8">
    <location>
        <begin position="83"/>
        <end position="229"/>
    </location>
</feature>
<dbReference type="InterPro" id="IPR025202">
    <property type="entry name" value="PLD-like_dom"/>
</dbReference>
<dbReference type="SUPFAM" id="SSF56024">
    <property type="entry name" value="Phospholipase D/nuclease"/>
    <property type="match status" value="2"/>
</dbReference>
<dbReference type="EC" id="3.1.4.4" evidence="3"/>
<dbReference type="PANTHER" id="PTHR43856:SF1">
    <property type="entry name" value="MITOCHONDRIAL CARDIOLIPIN HYDROLASE"/>
    <property type="match status" value="1"/>
</dbReference>
<comment type="similarity">
    <text evidence="2">Belongs to the phospholipase D family.</text>
</comment>
<accession>A0A1H1W9C6</accession>
<dbReference type="AlphaFoldDB" id="A0A1H1W9C6"/>
<evidence type="ECO:0000256" key="3">
    <source>
        <dbReference type="ARBA" id="ARBA00012027"/>
    </source>
</evidence>
<keyword evidence="7" id="KW-0732">Signal</keyword>
<gene>
    <name evidence="9" type="ORF">SAMN04488543_2679</name>
</gene>
<evidence type="ECO:0000256" key="5">
    <source>
        <dbReference type="ARBA" id="ARBA00022963"/>
    </source>
</evidence>
<dbReference type="OrthoDB" id="3740959at2"/>
<evidence type="ECO:0000256" key="1">
    <source>
        <dbReference type="ARBA" id="ARBA00000798"/>
    </source>
</evidence>